<evidence type="ECO:0008006" key="3">
    <source>
        <dbReference type="Google" id="ProtNLM"/>
    </source>
</evidence>
<comment type="caution">
    <text evidence="1">The sequence shown here is derived from an EMBL/GenBank/DDBJ whole genome shotgun (WGS) entry which is preliminary data.</text>
</comment>
<evidence type="ECO:0000313" key="2">
    <source>
        <dbReference type="Proteomes" id="UP000239874"/>
    </source>
</evidence>
<dbReference type="Proteomes" id="UP000239874">
    <property type="component" value="Unassembled WGS sequence"/>
</dbReference>
<reference evidence="1 2" key="1">
    <citation type="submission" date="2018-02" db="EMBL/GenBank/DDBJ databases">
        <title>8 Nocardia nova and 1 Nocardia cyriacigeorgica strain used for evolution to TMP-SMX.</title>
        <authorList>
            <person name="Mehta H."/>
            <person name="Weng J."/>
            <person name="Shamoo Y."/>
        </authorList>
    </citation>
    <scope>NUCLEOTIDE SEQUENCE [LARGE SCALE GENOMIC DNA]</scope>
    <source>
        <strain evidence="1 2">MDA3139</strain>
    </source>
</reference>
<dbReference type="AlphaFoldDB" id="A0A2S6AMF2"/>
<dbReference type="EMBL" id="PSZC01000014">
    <property type="protein sequence ID" value="PPJ36421.1"/>
    <property type="molecule type" value="Genomic_DNA"/>
</dbReference>
<organism evidence="1 2">
    <name type="scientific">Nocardia nova</name>
    <dbReference type="NCBI Taxonomy" id="37330"/>
    <lineage>
        <taxon>Bacteria</taxon>
        <taxon>Bacillati</taxon>
        <taxon>Actinomycetota</taxon>
        <taxon>Actinomycetes</taxon>
        <taxon>Mycobacteriales</taxon>
        <taxon>Nocardiaceae</taxon>
        <taxon>Nocardia</taxon>
    </lineage>
</organism>
<evidence type="ECO:0000313" key="1">
    <source>
        <dbReference type="EMBL" id="PPJ36421.1"/>
    </source>
</evidence>
<sequence>MTIDSLARGDGCLPDWHELWAAARGNGDFGRHPITAGAYELARSHRLQQPRRRTQTSRRRGVLIQAIDAWADEYLRPADRQVSIGSYIDKLAAAAVAADEALRCDQHEGTTGEGLHKVFTEAARWAAGWTEIVDTAAPRTYRVGP</sequence>
<name>A0A2S6AMF2_9NOCA</name>
<protein>
    <recommendedName>
        <fullName evidence="3">DUF4254 domain-containing protein</fullName>
    </recommendedName>
</protein>
<gene>
    <name evidence="1" type="ORF">C5E45_20455</name>
</gene>
<proteinExistence type="predicted"/>
<accession>A0A2S6AMF2</accession>